<comment type="subcellular location">
    <subcellularLocation>
        <location evidence="1">Nucleus</location>
    </subcellularLocation>
</comment>
<keyword evidence="4" id="KW-0862">Zinc</keyword>
<name>A0A8H5D5M7_9AGAR</name>
<dbReference type="AlphaFoldDB" id="A0A8H5D5M7"/>
<protein>
    <submittedName>
        <fullName evidence="7">Uncharacterized protein</fullName>
    </submittedName>
</protein>
<dbReference type="InterPro" id="IPR052035">
    <property type="entry name" value="ZnF_BED_domain_contain"/>
</dbReference>
<reference evidence="7 8" key="1">
    <citation type="journal article" date="2020" name="ISME J.">
        <title>Uncovering the hidden diversity of litter-decomposition mechanisms in mushroom-forming fungi.</title>
        <authorList>
            <person name="Floudas D."/>
            <person name="Bentzer J."/>
            <person name="Ahren D."/>
            <person name="Johansson T."/>
            <person name="Persson P."/>
            <person name="Tunlid A."/>
        </authorList>
    </citation>
    <scope>NUCLEOTIDE SEQUENCE [LARGE SCALE GENOMIC DNA]</scope>
    <source>
        <strain evidence="7 8">CBS 291.85</strain>
    </source>
</reference>
<dbReference type="Proteomes" id="UP000559256">
    <property type="component" value="Unassembled WGS sequence"/>
</dbReference>
<evidence type="ECO:0000256" key="6">
    <source>
        <dbReference type="SAM" id="MobiDB-lite"/>
    </source>
</evidence>
<evidence type="ECO:0000256" key="1">
    <source>
        <dbReference type="ARBA" id="ARBA00004123"/>
    </source>
</evidence>
<dbReference type="EMBL" id="JAACJM010000063">
    <property type="protein sequence ID" value="KAF5353589.1"/>
    <property type="molecule type" value="Genomic_DNA"/>
</dbReference>
<keyword evidence="8" id="KW-1185">Reference proteome</keyword>
<feature type="compositionally biased region" description="Low complexity" evidence="6">
    <location>
        <begin position="56"/>
        <end position="75"/>
    </location>
</feature>
<sequence>MLMPQSQYNPHVQPQQQYIPSQAENQPTQTFQFQDMTNQVTRAANKRKAGGNSRNTRAAKTPRTTTTTITASAPAENATPTSTIESCSNLTPVETEPALDQPLQALSMPSARVTGVGPISHDSAAESMAFQKDTHFGSLVRTPKNTPNANAATDVWYFIRALKSAKQPDSLPRGVEVNWMTRPPRKEYSRVISSKLINYSAHTPWHNSDGQTKTLRTHLSEKHGQSWREIVLIKQLKGWEALANGLPQEDQSKPRPSFTLEGFYERLLRWIAVDDQSLNVVDCPELRDLLLFIGTDLADSDIPHRTKLSELIVQQFQKEYTEMINIKNSLGRLSWTSDIWSRTNLESYMAVTVHYIVRAESGHIELRSRLVAFRRIESSHTGANIAGIFMSVLKDLGAQNSIGMITLDNASNNGTFVKELSDALHDLGIDFDINGNRVRCFPHVINIAVKFGLKHLSASLPGRDVDPDLDSAPDWIPSSDAILQPNASEYYYALQDDVIAAARKVVNAIRASDGRREMLQDVIKELNEIRHKANQIPSLQLLRDVDTRWSCVVRLKH</sequence>
<organism evidence="7 8">
    <name type="scientific">Tetrapyrgos nigripes</name>
    <dbReference type="NCBI Taxonomy" id="182062"/>
    <lineage>
        <taxon>Eukaryota</taxon>
        <taxon>Fungi</taxon>
        <taxon>Dikarya</taxon>
        <taxon>Basidiomycota</taxon>
        <taxon>Agaricomycotina</taxon>
        <taxon>Agaricomycetes</taxon>
        <taxon>Agaricomycetidae</taxon>
        <taxon>Agaricales</taxon>
        <taxon>Marasmiineae</taxon>
        <taxon>Marasmiaceae</taxon>
        <taxon>Tetrapyrgos</taxon>
    </lineage>
</organism>
<proteinExistence type="predicted"/>
<comment type="caution">
    <text evidence="7">The sequence shown here is derived from an EMBL/GenBank/DDBJ whole genome shotgun (WGS) entry which is preliminary data.</text>
</comment>
<feature type="compositionally biased region" description="Polar residues" evidence="6">
    <location>
        <begin position="78"/>
        <end position="88"/>
    </location>
</feature>
<dbReference type="PANTHER" id="PTHR46481">
    <property type="entry name" value="ZINC FINGER BED DOMAIN-CONTAINING PROTEIN 4"/>
    <property type="match status" value="1"/>
</dbReference>
<dbReference type="GO" id="GO:0005634">
    <property type="term" value="C:nucleus"/>
    <property type="evidence" value="ECO:0007669"/>
    <property type="project" value="UniProtKB-SubCell"/>
</dbReference>
<keyword evidence="3" id="KW-0863">Zinc-finger</keyword>
<dbReference type="OrthoDB" id="3250324at2759"/>
<gene>
    <name evidence="7" type="ORF">D9758_013794</name>
</gene>
<accession>A0A8H5D5M7</accession>
<evidence type="ECO:0000256" key="3">
    <source>
        <dbReference type="ARBA" id="ARBA00022771"/>
    </source>
</evidence>
<evidence type="ECO:0000313" key="7">
    <source>
        <dbReference type="EMBL" id="KAF5353589.1"/>
    </source>
</evidence>
<keyword evidence="5" id="KW-0539">Nucleus</keyword>
<dbReference type="PANTHER" id="PTHR46481:SF10">
    <property type="entry name" value="ZINC FINGER BED DOMAIN-CONTAINING PROTEIN 39"/>
    <property type="match status" value="1"/>
</dbReference>
<dbReference type="GO" id="GO:0008270">
    <property type="term" value="F:zinc ion binding"/>
    <property type="evidence" value="ECO:0007669"/>
    <property type="project" value="UniProtKB-KW"/>
</dbReference>
<evidence type="ECO:0000313" key="8">
    <source>
        <dbReference type="Proteomes" id="UP000559256"/>
    </source>
</evidence>
<feature type="region of interest" description="Disordered" evidence="6">
    <location>
        <begin position="41"/>
        <end position="88"/>
    </location>
</feature>
<keyword evidence="2" id="KW-0479">Metal-binding</keyword>
<evidence type="ECO:0000256" key="5">
    <source>
        <dbReference type="ARBA" id="ARBA00023242"/>
    </source>
</evidence>
<evidence type="ECO:0000256" key="2">
    <source>
        <dbReference type="ARBA" id="ARBA00022723"/>
    </source>
</evidence>
<evidence type="ECO:0000256" key="4">
    <source>
        <dbReference type="ARBA" id="ARBA00022833"/>
    </source>
</evidence>